<name>A0A1I2XC08_9HYPH</name>
<dbReference type="SMART" id="SM00471">
    <property type="entry name" value="HDc"/>
    <property type="match status" value="1"/>
</dbReference>
<accession>A0A1I2XC08</accession>
<dbReference type="InterPro" id="IPR052194">
    <property type="entry name" value="MESH1"/>
</dbReference>
<dbReference type="InterPro" id="IPR003607">
    <property type="entry name" value="HD/PDEase_dom"/>
</dbReference>
<keyword evidence="3" id="KW-1185">Reference proteome</keyword>
<dbReference type="PANTHER" id="PTHR46246">
    <property type="entry name" value="GUANOSINE-3',5'-BIS(DIPHOSPHATE) 3'-PYROPHOSPHOHYDROLASE MESH1"/>
    <property type="match status" value="1"/>
</dbReference>
<dbReference type="Gene3D" id="1.10.3210.10">
    <property type="entry name" value="Hypothetical protein af1432"/>
    <property type="match status" value="1"/>
</dbReference>
<gene>
    <name evidence="2" type="ORF">SAMN05192565_13719</name>
</gene>
<evidence type="ECO:0000313" key="2">
    <source>
        <dbReference type="EMBL" id="SFH11038.1"/>
    </source>
</evidence>
<dbReference type="STRING" id="582675.SAMN05192565_13719"/>
<evidence type="ECO:0000313" key="3">
    <source>
        <dbReference type="Proteomes" id="UP000199229"/>
    </source>
</evidence>
<reference evidence="3" key="1">
    <citation type="submission" date="2016-10" db="EMBL/GenBank/DDBJ databases">
        <authorList>
            <person name="Varghese N."/>
            <person name="Submissions S."/>
        </authorList>
    </citation>
    <scope>NUCLEOTIDE SEQUENCE [LARGE SCALE GENOMIC DNA]</scope>
    <source>
        <strain evidence="3">Gh-105</strain>
    </source>
</reference>
<proteinExistence type="predicted"/>
<dbReference type="EMBL" id="FOPM01000037">
    <property type="protein sequence ID" value="SFH11038.1"/>
    <property type="molecule type" value="Genomic_DNA"/>
</dbReference>
<dbReference type="OrthoDB" id="9802385at2"/>
<dbReference type="PANTHER" id="PTHR46246:SF1">
    <property type="entry name" value="GUANOSINE-3',5'-BIS(DIPHOSPHATE) 3'-PYROPHOSPHOHYDROLASE MESH1"/>
    <property type="match status" value="1"/>
</dbReference>
<dbReference type="GO" id="GO:0008893">
    <property type="term" value="F:guanosine-3',5'-bis(diphosphate) 3'-diphosphatase activity"/>
    <property type="evidence" value="ECO:0007669"/>
    <property type="project" value="TreeGrafter"/>
</dbReference>
<sequence>MSVCDSVLREHILLVTRAAEFASGRHAQQTRKGAAREPYVNHLAEVAALLAATTEEPDAPLVAAGWLHDTVEDTETSGEELERLFGRRVAELVAEVTDDKSLPKAERKRLQIERAPHKSAGARAIKIADKISNLNSLVSSPPVDWDRERVARYIDWADAVVAGCRGVNETLEALFDRAVAEARKTAP</sequence>
<feature type="domain" description="HD/PDEase" evidence="1">
    <location>
        <begin position="35"/>
        <end position="143"/>
    </location>
</feature>
<protein>
    <submittedName>
        <fullName evidence="2">HD domain-containing protein</fullName>
    </submittedName>
</protein>
<evidence type="ECO:0000259" key="1">
    <source>
        <dbReference type="SMART" id="SM00471"/>
    </source>
</evidence>
<dbReference type="Proteomes" id="UP000199229">
    <property type="component" value="Unassembled WGS sequence"/>
</dbReference>
<organism evidence="2 3">
    <name type="scientific">Methylobacterium gossipiicola</name>
    <dbReference type="NCBI Taxonomy" id="582675"/>
    <lineage>
        <taxon>Bacteria</taxon>
        <taxon>Pseudomonadati</taxon>
        <taxon>Pseudomonadota</taxon>
        <taxon>Alphaproteobacteria</taxon>
        <taxon>Hyphomicrobiales</taxon>
        <taxon>Methylobacteriaceae</taxon>
        <taxon>Methylobacterium</taxon>
    </lineage>
</organism>
<dbReference type="SUPFAM" id="SSF109604">
    <property type="entry name" value="HD-domain/PDEase-like"/>
    <property type="match status" value="1"/>
</dbReference>
<dbReference type="AlphaFoldDB" id="A0A1I2XC08"/>
<dbReference type="Pfam" id="PF13328">
    <property type="entry name" value="HD_4"/>
    <property type="match status" value="1"/>
</dbReference>
<dbReference type="RefSeq" id="WP_091975241.1">
    <property type="nucleotide sequence ID" value="NZ_FOPM01000037.1"/>
</dbReference>